<reference evidence="3 4" key="1">
    <citation type="journal article" date="2010" name="Science">
        <title>Genomic analysis of organismal complexity in the multicellular green alga Volvox carteri.</title>
        <authorList>
            <person name="Prochnik S.E."/>
            <person name="Umen J."/>
            <person name="Nedelcu A.M."/>
            <person name="Hallmann A."/>
            <person name="Miller S.M."/>
            <person name="Nishii I."/>
            <person name="Ferris P."/>
            <person name="Kuo A."/>
            <person name="Mitros T."/>
            <person name="Fritz-Laylin L.K."/>
            <person name="Hellsten U."/>
            <person name="Chapman J."/>
            <person name="Simakov O."/>
            <person name="Rensing S.A."/>
            <person name="Terry A."/>
            <person name="Pangilinan J."/>
            <person name="Kapitonov V."/>
            <person name="Jurka J."/>
            <person name="Salamov A."/>
            <person name="Shapiro H."/>
            <person name="Schmutz J."/>
            <person name="Grimwood J."/>
            <person name="Lindquist E."/>
            <person name="Lucas S."/>
            <person name="Grigoriev I.V."/>
            <person name="Schmitt R."/>
            <person name="Kirk D."/>
            <person name="Rokhsar D.S."/>
        </authorList>
    </citation>
    <scope>NUCLEOTIDE SEQUENCE [LARGE SCALE GENOMIC DNA]</scope>
    <source>
        <strain evidence="4">f. Nagariensis / Eve</strain>
    </source>
</reference>
<feature type="compositionally biased region" description="Basic residues" evidence="1">
    <location>
        <begin position="846"/>
        <end position="856"/>
    </location>
</feature>
<evidence type="ECO:0000259" key="2">
    <source>
        <dbReference type="PROSITE" id="PS51286"/>
    </source>
</evidence>
<dbReference type="Proteomes" id="UP000001058">
    <property type="component" value="Unassembled WGS sequence"/>
</dbReference>
<feature type="compositionally biased region" description="Gly residues" evidence="1">
    <location>
        <begin position="857"/>
        <end position="867"/>
    </location>
</feature>
<evidence type="ECO:0000313" key="3">
    <source>
        <dbReference type="EMBL" id="EFJ42629.1"/>
    </source>
</evidence>
<feature type="region of interest" description="Disordered" evidence="1">
    <location>
        <begin position="536"/>
        <end position="600"/>
    </location>
</feature>
<accession>D8UCD6</accession>
<feature type="compositionally biased region" description="Low complexity" evidence="1">
    <location>
        <begin position="304"/>
        <end position="313"/>
    </location>
</feature>
<name>D8UCD6_VOLCA</name>
<dbReference type="KEGG" id="vcn:VOLCADRAFT_97290"/>
<dbReference type="InterPro" id="IPR013584">
    <property type="entry name" value="RAP"/>
</dbReference>
<feature type="compositionally biased region" description="Low complexity" evidence="1">
    <location>
        <begin position="555"/>
        <end position="575"/>
    </location>
</feature>
<dbReference type="eggNOG" id="ENOG502RRDY">
    <property type="taxonomic scope" value="Eukaryota"/>
</dbReference>
<evidence type="ECO:0000313" key="4">
    <source>
        <dbReference type="Proteomes" id="UP000001058"/>
    </source>
</evidence>
<feature type="domain" description="RAP" evidence="2">
    <location>
        <begin position="1044"/>
        <end position="1103"/>
    </location>
</feature>
<feature type="compositionally biased region" description="Basic residues" evidence="1">
    <location>
        <begin position="36"/>
        <end position="49"/>
    </location>
</feature>
<evidence type="ECO:0000256" key="1">
    <source>
        <dbReference type="SAM" id="MobiDB-lite"/>
    </source>
</evidence>
<dbReference type="PROSITE" id="PS51286">
    <property type="entry name" value="RAP"/>
    <property type="match status" value="1"/>
</dbReference>
<dbReference type="EMBL" id="GL378380">
    <property type="protein sequence ID" value="EFJ42629.1"/>
    <property type="molecule type" value="Genomic_DNA"/>
</dbReference>
<feature type="region of interest" description="Disordered" evidence="1">
    <location>
        <begin position="834"/>
        <end position="876"/>
    </location>
</feature>
<protein>
    <recommendedName>
        <fullName evidence="2">RAP domain-containing protein</fullName>
    </recommendedName>
</protein>
<feature type="region of interest" description="Disordered" evidence="1">
    <location>
        <begin position="36"/>
        <end position="70"/>
    </location>
</feature>
<dbReference type="RefSeq" id="XP_002956280.1">
    <property type="nucleotide sequence ID" value="XM_002956234.1"/>
</dbReference>
<dbReference type="SMART" id="SM00952">
    <property type="entry name" value="RAP"/>
    <property type="match status" value="1"/>
</dbReference>
<feature type="compositionally biased region" description="Gly residues" evidence="1">
    <location>
        <begin position="177"/>
        <end position="186"/>
    </location>
</feature>
<keyword evidence="4" id="KW-1185">Reference proteome</keyword>
<feature type="compositionally biased region" description="Acidic residues" evidence="1">
    <location>
        <begin position="277"/>
        <end position="286"/>
    </location>
</feature>
<organism evidence="4">
    <name type="scientific">Volvox carteri f. nagariensis</name>
    <dbReference type="NCBI Taxonomy" id="3068"/>
    <lineage>
        <taxon>Eukaryota</taxon>
        <taxon>Viridiplantae</taxon>
        <taxon>Chlorophyta</taxon>
        <taxon>core chlorophytes</taxon>
        <taxon>Chlorophyceae</taxon>
        <taxon>CS clade</taxon>
        <taxon>Chlamydomonadales</taxon>
        <taxon>Volvocaceae</taxon>
        <taxon>Volvox</taxon>
    </lineage>
</organism>
<dbReference type="Gene3D" id="3.40.960.10">
    <property type="entry name" value="VSR Endonuclease"/>
    <property type="match status" value="1"/>
</dbReference>
<sequence>MFGIMWGRHPLKFSRQAVDGLSASRSLGNRCTCHAKRYKPSSVRPRRKSPGANGSRRIGPEPEATDPEDLLRELNSSGVGWLRDEDEQDWGLDDVAEHARVRQERHLRRFGAAAKSSAADGTGGISRRHRGGGGRTDVASTSHGSPLESGLASVSTDEDTYDNGGGGSDRQDLGSRRSGGGGGKGAAEGQHSGTAAQAGLVLSGEPGTAPVETSKRGRTTVELEASYARRNQEVIEALRLRGVVVRVRQSDDEAGNGLNDDQVEGLSIAGVNLDPDFGFDEDDDPDLLLNSDLASTEDNDEELGSSSSSNNSRGGHGKSGLGAPSGRSDWYGSLAAAGFSVRTNAVAAAAAVHEGSSSRKASSTAAAVAPAPPLVAPLEPISAGAANVSVLQRLATPQQVLDFLELSYPHWAANGYRLVDMNSGRPVVAPSPAEAAHCLRVLALTARRNEIGGWRCLEIAAGRQAQGLAEALRVTPPRLLPEQATQQLSTAYFDAAKRFWLESTAANSIIDDPRVKKAPLGAGGSAAATAGGVASTTLALSERPSAPRGADDQGARSTAAPAAPAASCTASPAGGVAAATDSDDGAKEAETDDGLSAKTPSLYDPVYDSLVAKYTAISKYQKLQDSMRYSQQPQHMQAGHVNGHVVPAVSTAAAAAVATVQTHDKAAMGVQPPGAVQPAVATPVPGGTTVDPVVTEAALRRATKIECLVSALWGMSSLGGSPYFQAETEAAVTILVRCLAAVAAAAGGTAATAASGGLSGWQAGQVLWALGNSRHATPRLMDLETSILRSGGLSSMQPRDLSRVLWGFASLGYRPERLLLTIRPDWSWRERTTATAVVSEDGRTSPKARARGKRSSRGGGRGGGGRGRQVVQSGDVRSFTPQQLSGVVWALAVMEQVDTVPFRSAWTQLLHRAADVPPSEPVLTQIWQANLAVHLESSSSPFSSSSASPPSYTATTAAENLMTAGLAAAAATGGGGGLGFAAARSLLLRSRDVFLAATSGFRRRVQSGYQRQMANSLTGLRLMHLLEDNCTGYSIDITLPQLRIALEADGPTHTSRTPGGAVLGATAMKRRHLQKMGWHVINVTYKEWDKLTSESARRAFLQRCGCGRFGNASNQHCSPRMHHFWECPVAQAVREQIDRHIQPSQEAATGGITRKQLWLVQALTGCEQAPWDVIALAALSAMEPEQAQQIQAQWPQQWWMTDFFHLANRVRLHEGPSLNAPVLEDQTQRPIAGPGTATATAAANPLEYAHARAVVDFWARLRSFTELNIPRRGWDGVGPHHPILSIVGGALCCAEAVDITTGLIAWRRDGPSAVVGRGLSGMSFFTFKTAG</sequence>
<dbReference type="OrthoDB" id="385235at2759"/>
<gene>
    <name evidence="3" type="ORF">VOLCADRAFT_97290</name>
</gene>
<dbReference type="Pfam" id="PF08373">
    <property type="entry name" value="RAP"/>
    <property type="match status" value="1"/>
</dbReference>
<proteinExistence type="predicted"/>
<dbReference type="InParanoid" id="D8UCD6"/>
<feature type="region of interest" description="Disordered" evidence="1">
    <location>
        <begin position="274"/>
        <end position="324"/>
    </location>
</feature>
<feature type="region of interest" description="Disordered" evidence="1">
    <location>
        <begin position="109"/>
        <end position="192"/>
    </location>
</feature>
<dbReference type="GeneID" id="9619156"/>